<name>A0A8J6A4E5_GALPY</name>
<dbReference type="OrthoDB" id="9838360at2759"/>
<protein>
    <submittedName>
        <fullName evidence="2">Stearoyl-CoA desaturase 5</fullName>
    </submittedName>
</protein>
<evidence type="ECO:0000313" key="2">
    <source>
        <dbReference type="EMBL" id="KAG8515234.1"/>
    </source>
</evidence>
<proteinExistence type="predicted"/>
<dbReference type="AlphaFoldDB" id="A0A8J6A4E5"/>
<accession>A0A8J6A4E5</accession>
<keyword evidence="1" id="KW-0472">Membrane</keyword>
<keyword evidence="1" id="KW-0812">Transmembrane</keyword>
<evidence type="ECO:0000313" key="3">
    <source>
        <dbReference type="Proteomes" id="UP000700334"/>
    </source>
</evidence>
<dbReference type="EMBL" id="JAGFMF010011712">
    <property type="protein sequence ID" value="KAG8515234.1"/>
    <property type="molecule type" value="Genomic_DNA"/>
</dbReference>
<gene>
    <name evidence="2" type="ORF">J0S82_008588</name>
</gene>
<organism evidence="2 3">
    <name type="scientific">Galemys pyrenaicus</name>
    <name type="common">Iberian desman</name>
    <name type="synonym">Pyrenean desman</name>
    <dbReference type="NCBI Taxonomy" id="202257"/>
    <lineage>
        <taxon>Eukaryota</taxon>
        <taxon>Metazoa</taxon>
        <taxon>Chordata</taxon>
        <taxon>Craniata</taxon>
        <taxon>Vertebrata</taxon>
        <taxon>Euteleostomi</taxon>
        <taxon>Mammalia</taxon>
        <taxon>Eutheria</taxon>
        <taxon>Laurasiatheria</taxon>
        <taxon>Eulipotyphla</taxon>
        <taxon>Talpidae</taxon>
        <taxon>Galemys</taxon>
    </lineage>
</organism>
<keyword evidence="3" id="KW-1185">Reference proteome</keyword>
<feature type="transmembrane region" description="Helical" evidence="1">
    <location>
        <begin position="59"/>
        <end position="81"/>
    </location>
</feature>
<dbReference type="Proteomes" id="UP000700334">
    <property type="component" value="Unassembled WGS sequence"/>
</dbReference>
<evidence type="ECO:0000256" key="1">
    <source>
        <dbReference type="SAM" id="Phobius"/>
    </source>
</evidence>
<reference evidence="2" key="1">
    <citation type="journal article" date="2021" name="Evol. Appl.">
        <title>The genome of the Pyrenean desman and the effects of bottlenecks and inbreeding on the genomic landscape of an endangered species.</title>
        <authorList>
            <person name="Escoda L."/>
            <person name="Castresana J."/>
        </authorList>
    </citation>
    <scope>NUCLEOTIDE SEQUENCE</scope>
    <source>
        <strain evidence="2">IBE-C5619</strain>
    </source>
</reference>
<keyword evidence="1" id="KW-1133">Transmembrane helix</keyword>
<sequence length="209" mass="21969">MPAAAAAGAHLFPAMPGPAAEGGKVPFHHAKEEVRAGVEGSEGDGGQERPDARWQQQNIVWRNVVLMSLLHLGAVYSLVLIPRAKPLTLLWGKSQPLPGAPGTAAALARGRGSQLDEAVRASALPPAPPARSGPAGLQLSGLCDGQYFLPVFPTSASPAGSQSRRICRLPDGGREGPRVLRRHCCAQRRAKGDARHWLSPTSRVGRRAG</sequence>
<comment type="caution">
    <text evidence="2">The sequence shown here is derived from an EMBL/GenBank/DDBJ whole genome shotgun (WGS) entry which is preliminary data.</text>
</comment>